<name>F6D821_METPW</name>
<dbReference type="GO" id="GO:0051539">
    <property type="term" value="F:4 iron, 4 sulfur cluster binding"/>
    <property type="evidence" value="ECO:0007669"/>
    <property type="project" value="UniProtKB-KW"/>
</dbReference>
<proteinExistence type="predicted"/>
<dbReference type="InterPro" id="IPR027417">
    <property type="entry name" value="P-loop_NTPase"/>
</dbReference>
<dbReference type="AlphaFoldDB" id="F6D821"/>
<keyword evidence="3" id="KW-0408">Iron</keyword>
<keyword evidence="4" id="KW-0411">Iron-sulfur</keyword>
<dbReference type="EMBL" id="CP002772">
    <property type="protein sequence ID" value="AEG17166.1"/>
    <property type="molecule type" value="Genomic_DNA"/>
</dbReference>
<dbReference type="STRING" id="868131.MSWAN_0120"/>
<keyword evidence="2" id="KW-0479">Metal-binding</keyword>
<protein>
    <submittedName>
        <fullName evidence="6">Molybdopterin-guanine dinucleotide biosynthesis protein B</fullName>
    </submittedName>
</protein>
<dbReference type="GO" id="GO:0005525">
    <property type="term" value="F:GTP binding"/>
    <property type="evidence" value="ECO:0007669"/>
    <property type="project" value="InterPro"/>
</dbReference>
<dbReference type="HOGENOM" id="CLU_068199_0_1_2"/>
<dbReference type="Pfam" id="PF04060">
    <property type="entry name" value="FeS"/>
    <property type="match status" value="1"/>
</dbReference>
<evidence type="ECO:0000259" key="5">
    <source>
        <dbReference type="PROSITE" id="PS51656"/>
    </source>
</evidence>
<dbReference type="PANTHER" id="PTHR40072:SF1">
    <property type="entry name" value="MOLYBDOPTERIN-GUANINE DINUCLEOTIDE BIOSYNTHESIS ADAPTER PROTEIN"/>
    <property type="match status" value="1"/>
</dbReference>
<evidence type="ECO:0000313" key="6">
    <source>
        <dbReference type="EMBL" id="AEG17166.1"/>
    </source>
</evidence>
<evidence type="ECO:0000256" key="2">
    <source>
        <dbReference type="ARBA" id="ARBA00022723"/>
    </source>
</evidence>
<keyword evidence="1" id="KW-0004">4Fe-4S</keyword>
<organism evidence="6 7">
    <name type="scientific">Methanobacterium paludis (strain DSM 25820 / JCM 18151 / SWAN1)</name>
    <dbReference type="NCBI Taxonomy" id="868131"/>
    <lineage>
        <taxon>Archaea</taxon>
        <taxon>Methanobacteriati</taxon>
        <taxon>Methanobacteriota</taxon>
        <taxon>Methanomada group</taxon>
        <taxon>Methanobacteria</taxon>
        <taxon>Methanobacteriales</taxon>
        <taxon>Methanobacteriaceae</taxon>
        <taxon>Methanobacterium</taxon>
    </lineage>
</organism>
<dbReference type="GeneID" id="10667597"/>
<accession>F6D821</accession>
<sequence length="235" mass="26396">MKIITVVGTKNTGKTTLVTKIVKELVNRGFKVGTVKHSHHSFDMAESDTGKHKDAGAEIVVGTGAETFFTLKDSKELEDILSMMKFIKNIDFVVLEGFKELSYAKVSTSSFKDEFTIKNVNVMEMNDEDVKSLVDLVDERSFGTIQNLNCKKCGFSNCTEFISANIKGEANTQCKTESDDVLLKIDNHLIPLNPFVRDFVKETITGMVKSLKTGEFGVDEFKKIELLIRDEFRKE</sequence>
<dbReference type="InterPro" id="IPR004435">
    <property type="entry name" value="MobB_dom"/>
</dbReference>
<evidence type="ECO:0000256" key="1">
    <source>
        <dbReference type="ARBA" id="ARBA00022485"/>
    </source>
</evidence>
<gene>
    <name evidence="6" type="ordered locus">MSWAN_0120</name>
</gene>
<dbReference type="eggNOG" id="arCOG00532">
    <property type="taxonomic scope" value="Archaea"/>
</dbReference>
<dbReference type="Gene3D" id="3.40.50.300">
    <property type="entry name" value="P-loop containing nucleotide triphosphate hydrolases"/>
    <property type="match status" value="1"/>
</dbReference>
<dbReference type="NCBIfam" id="TIGR00176">
    <property type="entry name" value="mobB"/>
    <property type="match status" value="1"/>
</dbReference>
<keyword evidence="7" id="KW-1185">Reference proteome</keyword>
<evidence type="ECO:0000256" key="4">
    <source>
        <dbReference type="ARBA" id="ARBA00023014"/>
    </source>
</evidence>
<dbReference type="GO" id="GO:0046872">
    <property type="term" value="F:metal ion binding"/>
    <property type="evidence" value="ECO:0007669"/>
    <property type="project" value="UniProtKB-KW"/>
</dbReference>
<dbReference type="NCBIfam" id="NF011063">
    <property type="entry name" value="PRK14494.1-2"/>
    <property type="match status" value="1"/>
</dbReference>
<dbReference type="PROSITE" id="PS51656">
    <property type="entry name" value="4FE4S"/>
    <property type="match status" value="1"/>
</dbReference>
<reference evidence="6 7" key="1">
    <citation type="journal article" date="2014" name="Int. J. Syst. Evol. Microbiol.">
        <title>Methanobacterium paludis sp. nov. and a novel strain of Methanobacterium lacus isolated from northern peatlands.</title>
        <authorList>
            <person name="Cadillo-Quiroz H."/>
            <person name="Brauer S.L."/>
            <person name="Goodson N."/>
            <person name="Yavitt J.B."/>
            <person name="Zinder S.H."/>
        </authorList>
    </citation>
    <scope>NUCLEOTIDE SEQUENCE [LARGE SCALE GENOMIC DNA]</scope>
    <source>
        <strain evidence="7">DSM 25820 / JCM 18151 / SWAN1</strain>
    </source>
</reference>
<dbReference type="KEGG" id="mew:MSWAN_0120"/>
<evidence type="ECO:0000313" key="7">
    <source>
        <dbReference type="Proteomes" id="UP000009231"/>
    </source>
</evidence>
<dbReference type="InterPro" id="IPR052539">
    <property type="entry name" value="MGD_biosynthesis_adapter"/>
</dbReference>
<dbReference type="OrthoDB" id="9014at2157"/>
<dbReference type="Pfam" id="PF03205">
    <property type="entry name" value="MobB"/>
    <property type="match status" value="1"/>
</dbReference>
<dbReference type="PANTHER" id="PTHR40072">
    <property type="entry name" value="MOLYBDOPTERIN-GUANINE DINUCLEOTIDE BIOSYNTHESIS ADAPTER PROTEIN-RELATED"/>
    <property type="match status" value="1"/>
</dbReference>
<evidence type="ECO:0000256" key="3">
    <source>
        <dbReference type="ARBA" id="ARBA00023004"/>
    </source>
</evidence>
<dbReference type="Proteomes" id="UP000009231">
    <property type="component" value="Chromosome"/>
</dbReference>
<dbReference type="GO" id="GO:0006777">
    <property type="term" value="P:Mo-molybdopterin cofactor biosynthetic process"/>
    <property type="evidence" value="ECO:0007669"/>
    <property type="project" value="InterPro"/>
</dbReference>
<dbReference type="InterPro" id="IPR007202">
    <property type="entry name" value="4Fe-4S_dom"/>
</dbReference>
<feature type="domain" description="4Fe-4S" evidence="5">
    <location>
        <begin position="132"/>
        <end position="191"/>
    </location>
</feature>
<dbReference type="SUPFAM" id="SSF52540">
    <property type="entry name" value="P-loop containing nucleoside triphosphate hydrolases"/>
    <property type="match status" value="1"/>
</dbReference>
<dbReference type="RefSeq" id="WP_013824668.1">
    <property type="nucleotide sequence ID" value="NC_015574.1"/>
</dbReference>